<reference evidence="1" key="1">
    <citation type="submission" date="2023-10" db="EMBL/GenBank/DDBJ databases">
        <title>Screening of Alkalihalophilus pseudofirmusBZ-TG-HK211 and Its Alleviation of Salt Stress on Rapeseed Growth.</title>
        <authorList>
            <person name="Zhao B."/>
            <person name="Guo T."/>
        </authorList>
    </citation>
    <scope>NUCLEOTIDE SEQUENCE</scope>
    <source>
        <strain evidence="1">BZ-TG-HK211</strain>
    </source>
</reference>
<dbReference type="Proteomes" id="UP001285636">
    <property type="component" value="Unassembled WGS sequence"/>
</dbReference>
<protein>
    <submittedName>
        <fullName evidence="1">Uncharacterized protein</fullName>
    </submittedName>
</protein>
<gene>
    <name evidence="1" type="ORF">RYX45_17380</name>
</gene>
<evidence type="ECO:0000313" key="2">
    <source>
        <dbReference type="Proteomes" id="UP001285636"/>
    </source>
</evidence>
<dbReference type="AlphaFoldDB" id="A0AAJ2NQU7"/>
<dbReference type="RefSeq" id="WP_012960797.1">
    <property type="nucleotide sequence ID" value="NZ_CP117835.1"/>
</dbReference>
<dbReference type="EMBL" id="JAWJAY010000006">
    <property type="protein sequence ID" value="MDV2886970.1"/>
    <property type="molecule type" value="Genomic_DNA"/>
</dbReference>
<comment type="caution">
    <text evidence="1">The sequence shown here is derived from an EMBL/GenBank/DDBJ whole genome shotgun (WGS) entry which is preliminary data.</text>
</comment>
<evidence type="ECO:0000313" key="1">
    <source>
        <dbReference type="EMBL" id="MDV2886970.1"/>
    </source>
</evidence>
<sequence>MMELLEQLLTLSVLAATCFSTVMLGIKHLKEIKKKPKKRRRFP</sequence>
<name>A0AAJ2NQU7_ALKPS</name>
<accession>A0AAJ2NQU7</accession>
<proteinExistence type="predicted"/>
<organism evidence="1 2">
    <name type="scientific">Alkalihalophilus pseudofirmus</name>
    <name type="common">Bacillus pseudofirmus</name>
    <dbReference type="NCBI Taxonomy" id="79885"/>
    <lineage>
        <taxon>Bacteria</taxon>
        <taxon>Bacillati</taxon>
        <taxon>Bacillota</taxon>
        <taxon>Bacilli</taxon>
        <taxon>Bacillales</taxon>
        <taxon>Bacillaceae</taxon>
        <taxon>Alkalihalophilus</taxon>
    </lineage>
</organism>